<evidence type="ECO:0000313" key="2">
    <source>
        <dbReference type="Proteomes" id="UP000193144"/>
    </source>
</evidence>
<proteinExistence type="predicted"/>
<organism evidence="1 2">
    <name type="scientific">Clohesyomyces aquaticus</name>
    <dbReference type="NCBI Taxonomy" id="1231657"/>
    <lineage>
        <taxon>Eukaryota</taxon>
        <taxon>Fungi</taxon>
        <taxon>Dikarya</taxon>
        <taxon>Ascomycota</taxon>
        <taxon>Pezizomycotina</taxon>
        <taxon>Dothideomycetes</taxon>
        <taxon>Pleosporomycetidae</taxon>
        <taxon>Pleosporales</taxon>
        <taxon>Lindgomycetaceae</taxon>
        <taxon>Clohesyomyces</taxon>
    </lineage>
</organism>
<name>A0A1Y1Y9W1_9PLEO</name>
<accession>A0A1Y1Y9W1</accession>
<dbReference type="InterPro" id="IPR054550">
    <property type="entry name" value="Mala_s_1-like"/>
</dbReference>
<keyword evidence="2" id="KW-1185">Reference proteome</keyword>
<evidence type="ECO:0000313" key="1">
    <source>
        <dbReference type="EMBL" id="ORX94787.1"/>
    </source>
</evidence>
<dbReference type="EMBL" id="MCFA01000299">
    <property type="protein sequence ID" value="ORX94787.1"/>
    <property type="molecule type" value="Genomic_DNA"/>
</dbReference>
<dbReference type="AlphaFoldDB" id="A0A1Y1Y9W1"/>
<dbReference type="STRING" id="1231657.A0A1Y1Y9W1"/>
<sequence length="352" mass="38256">MAMLADALPTTEARSIEIGGGGNGKHGLCPSPNGTFEINQYQLYPENVDFDFDTCLLYLGSIYNASISVYNPSNQTTTIITVPGVTHNPEVEIGAVAKNPYNGLLTFIANAPAAFSTMGADLSGSNLYFTYNLSTQTFSTPLNLTALATNGTYGGFQDIEFDSQGHTYVVGSYPGSILRIEDNGTSVNQWYKSPLNSSVYAFGGLVTAGNWLITNDNNPPRLLRFDMRAPKGSPVEIPITSRRNISDALRGPDAILLPRKYHGTVMLVSLDIVDINGVTVLRSRNGKWNEAEDLGTILNTEVGRQGGFTPATVQIGERIFMVEEFFLDTPKNRSVFPFVDITEEVDRLVRGG</sequence>
<gene>
    <name evidence="1" type="ORF">BCR34DRAFT_629139</name>
</gene>
<dbReference type="Proteomes" id="UP000193144">
    <property type="component" value="Unassembled WGS sequence"/>
</dbReference>
<dbReference type="OrthoDB" id="4434395at2759"/>
<reference evidence="1 2" key="1">
    <citation type="submission" date="2016-07" db="EMBL/GenBank/DDBJ databases">
        <title>Pervasive Adenine N6-methylation of Active Genes in Fungi.</title>
        <authorList>
            <consortium name="DOE Joint Genome Institute"/>
            <person name="Mondo S.J."/>
            <person name="Dannebaum R.O."/>
            <person name="Kuo R.C."/>
            <person name="Labutti K."/>
            <person name="Haridas S."/>
            <person name="Kuo A."/>
            <person name="Salamov A."/>
            <person name="Ahrendt S.R."/>
            <person name="Lipzen A."/>
            <person name="Sullivan W."/>
            <person name="Andreopoulos W.B."/>
            <person name="Clum A."/>
            <person name="Lindquist E."/>
            <person name="Daum C."/>
            <person name="Ramamoorthy G.K."/>
            <person name="Gryganskyi A."/>
            <person name="Culley D."/>
            <person name="Magnuson J.K."/>
            <person name="James T.Y."/>
            <person name="O'Malley M.A."/>
            <person name="Stajich J.E."/>
            <person name="Spatafora J.W."/>
            <person name="Visel A."/>
            <person name="Grigoriev I.V."/>
        </authorList>
    </citation>
    <scope>NUCLEOTIDE SEQUENCE [LARGE SCALE GENOMIC DNA]</scope>
    <source>
        <strain evidence="1 2">CBS 115471</strain>
    </source>
</reference>
<comment type="caution">
    <text evidence="1">The sequence shown here is derived from an EMBL/GenBank/DDBJ whole genome shotgun (WGS) entry which is preliminary data.</text>
</comment>
<dbReference type="SUPFAM" id="SSF63829">
    <property type="entry name" value="Calcium-dependent phosphotriesterase"/>
    <property type="match status" value="1"/>
</dbReference>
<dbReference type="CDD" id="cd12811">
    <property type="entry name" value="MALA"/>
    <property type="match status" value="1"/>
</dbReference>
<protein>
    <submittedName>
        <fullName evidence="1">TRI14-like protein</fullName>
    </submittedName>
</protein>